<feature type="compositionally biased region" description="Basic and acidic residues" evidence="8">
    <location>
        <begin position="47"/>
        <end position="64"/>
    </location>
</feature>
<comment type="similarity">
    <text evidence="2">Belongs to the mitochondrion-specific ribosomal protein mS23 family.</text>
</comment>
<accession>A0AAF0J805</accession>
<evidence type="ECO:0000256" key="6">
    <source>
        <dbReference type="ARBA" id="ARBA00035137"/>
    </source>
</evidence>
<keyword evidence="3" id="KW-0689">Ribosomal protein</keyword>
<evidence type="ECO:0000256" key="1">
    <source>
        <dbReference type="ARBA" id="ARBA00004173"/>
    </source>
</evidence>
<keyword evidence="5" id="KW-0687">Ribonucleoprotein</keyword>
<organism evidence="9 10">
    <name type="scientific">Malassezia cuniculi</name>
    <dbReference type="NCBI Taxonomy" id="948313"/>
    <lineage>
        <taxon>Eukaryota</taxon>
        <taxon>Fungi</taxon>
        <taxon>Dikarya</taxon>
        <taxon>Basidiomycota</taxon>
        <taxon>Ustilaginomycotina</taxon>
        <taxon>Malasseziomycetes</taxon>
        <taxon>Malasseziales</taxon>
        <taxon>Malasseziaceae</taxon>
        <taxon>Malassezia</taxon>
    </lineage>
</organism>
<gene>
    <name evidence="9" type="primary">RSM25</name>
    <name evidence="9" type="ORF">MCUN1_003665</name>
</gene>
<dbReference type="GO" id="GO:0005763">
    <property type="term" value="C:mitochondrial small ribosomal subunit"/>
    <property type="evidence" value="ECO:0007669"/>
    <property type="project" value="InterPro"/>
</dbReference>
<dbReference type="GO" id="GO:0003735">
    <property type="term" value="F:structural constituent of ribosome"/>
    <property type="evidence" value="ECO:0007669"/>
    <property type="project" value="InterPro"/>
</dbReference>
<keyword evidence="4" id="KW-0496">Mitochondrion</keyword>
<evidence type="ECO:0000256" key="4">
    <source>
        <dbReference type="ARBA" id="ARBA00023128"/>
    </source>
</evidence>
<dbReference type="EMBL" id="CP119881">
    <property type="protein sequence ID" value="WFD36778.1"/>
    <property type="molecule type" value="Genomic_DNA"/>
</dbReference>
<comment type="subcellular location">
    <subcellularLocation>
        <location evidence="1">Mitochondrion</location>
    </subcellularLocation>
</comment>
<dbReference type="Proteomes" id="UP001219933">
    <property type="component" value="Chromosome 5"/>
</dbReference>
<proteinExistence type="inferred from homology"/>
<evidence type="ECO:0000313" key="10">
    <source>
        <dbReference type="Proteomes" id="UP001219933"/>
    </source>
</evidence>
<dbReference type="PANTHER" id="PTHR37799:SF1">
    <property type="entry name" value="SMALL RIBOSOMAL SUBUNIT PROTEIN MS23"/>
    <property type="match status" value="1"/>
</dbReference>
<feature type="compositionally biased region" description="Low complexity" evidence="8">
    <location>
        <begin position="235"/>
        <end position="249"/>
    </location>
</feature>
<feature type="region of interest" description="Disordered" evidence="8">
    <location>
        <begin position="230"/>
        <end position="260"/>
    </location>
</feature>
<dbReference type="InterPro" id="IPR016939">
    <property type="entry name" value="Ribosomal_mS23_fun"/>
</dbReference>
<protein>
    <recommendedName>
        <fullName evidence="6">Small ribosomal subunit protein mS23</fullName>
    </recommendedName>
    <alternativeName>
        <fullName evidence="7">37S ribosomal protein S25, mitochondrial</fullName>
    </alternativeName>
</protein>
<evidence type="ECO:0000313" key="9">
    <source>
        <dbReference type="EMBL" id="WFD36778.1"/>
    </source>
</evidence>
<evidence type="ECO:0000256" key="8">
    <source>
        <dbReference type="SAM" id="MobiDB-lite"/>
    </source>
</evidence>
<sequence length="277" mass="31014">MPRRIPIQVTQTVSRLMQGGYVKTPPAWYAPTLQYPPMTQAPRQPRSRPDEDLPRALRSDGPKQRKLAEIPNGRSRMNSLKKIRSQIPTLRAQPIVYDADRVRRQFFRDHPWEARRPRTLVEMDYTLETHPEPEIPAGTVPELHFWSRTNPSVEDVVQCTLRTHRDGNMSLSQAYIRTVAAYHAIQAERELRSRYAVVEARALGADMGPTETDRGFAKETAELAKWAALSNTQGAVETPSSESAAPAAKTRTKRAAPYSGGNAYLSAAAERAAGRST</sequence>
<name>A0AAF0J805_9BASI</name>
<evidence type="ECO:0000256" key="7">
    <source>
        <dbReference type="ARBA" id="ARBA00035421"/>
    </source>
</evidence>
<evidence type="ECO:0000256" key="2">
    <source>
        <dbReference type="ARBA" id="ARBA00009864"/>
    </source>
</evidence>
<dbReference type="AlphaFoldDB" id="A0AAF0J805"/>
<dbReference type="Pfam" id="PF13741">
    <property type="entry name" value="MRP-S25"/>
    <property type="match status" value="1"/>
</dbReference>
<evidence type="ECO:0000256" key="5">
    <source>
        <dbReference type="ARBA" id="ARBA00023274"/>
    </source>
</evidence>
<evidence type="ECO:0000256" key="3">
    <source>
        <dbReference type="ARBA" id="ARBA00022980"/>
    </source>
</evidence>
<keyword evidence="10" id="KW-1185">Reference proteome</keyword>
<dbReference type="PANTHER" id="PTHR37799">
    <property type="entry name" value="37S RIBOSOMAL PROTEIN S25, MITOCHONDRIAL"/>
    <property type="match status" value="1"/>
</dbReference>
<feature type="region of interest" description="Disordered" evidence="8">
    <location>
        <begin position="33"/>
        <end position="64"/>
    </location>
</feature>
<reference evidence="9" key="1">
    <citation type="submission" date="2023-03" db="EMBL/GenBank/DDBJ databases">
        <title>Mating type loci evolution in Malassezia.</title>
        <authorList>
            <person name="Coelho M.A."/>
        </authorList>
    </citation>
    <scope>NUCLEOTIDE SEQUENCE</scope>
    <source>
        <strain evidence="9">CBS 11721</strain>
    </source>
</reference>